<dbReference type="SUPFAM" id="SSF51735">
    <property type="entry name" value="NAD(P)-binding Rossmann-fold domains"/>
    <property type="match status" value="1"/>
</dbReference>
<dbReference type="SUPFAM" id="SSF55347">
    <property type="entry name" value="Glyceraldehyde-3-phosphate dehydrogenase-like, C-terminal domain"/>
    <property type="match status" value="1"/>
</dbReference>
<dbReference type="OrthoDB" id="25239at2157"/>
<dbReference type="PANTHER" id="PTHR43818">
    <property type="entry name" value="BCDNA.GH03377"/>
    <property type="match status" value="1"/>
</dbReference>
<accession>A0A1I6I3Q8</accession>
<protein>
    <submittedName>
        <fullName evidence="4">Predicted dehydrogenase</fullName>
    </submittedName>
</protein>
<evidence type="ECO:0000313" key="5">
    <source>
        <dbReference type="Proteomes" id="UP000243250"/>
    </source>
</evidence>
<proteinExistence type="predicted"/>
<dbReference type="Pfam" id="PF01408">
    <property type="entry name" value="GFO_IDH_MocA"/>
    <property type="match status" value="1"/>
</dbReference>
<dbReference type="InterPro" id="IPR050463">
    <property type="entry name" value="Gfo/Idh/MocA_oxidrdct_glycsds"/>
</dbReference>
<feature type="domain" description="GFO/IDH/MocA-like oxidoreductase" evidence="3">
    <location>
        <begin position="128"/>
        <end position="245"/>
    </location>
</feature>
<dbReference type="InterPro" id="IPR055170">
    <property type="entry name" value="GFO_IDH_MocA-like_dom"/>
</dbReference>
<dbReference type="Gene3D" id="3.30.360.10">
    <property type="entry name" value="Dihydrodipicolinate Reductase, domain 2"/>
    <property type="match status" value="1"/>
</dbReference>
<dbReference type="Proteomes" id="UP000243250">
    <property type="component" value="Unassembled WGS sequence"/>
</dbReference>
<dbReference type="GO" id="GO:0000166">
    <property type="term" value="F:nucleotide binding"/>
    <property type="evidence" value="ECO:0007669"/>
    <property type="project" value="InterPro"/>
</dbReference>
<keyword evidence="1" id="KW-0560">Oxidoreductase</keyword>
<dbReference type="PANTHER" id="PTHR43818:SF11">
    <property type="entry name" value="BCDNA.GH03377"/>
    <property type="match status" value="1"/>
</dbReference>
<gene>
    <name evidence="4" type="ORF">SAMN04488124_2746</name>
</gene>
<keyword evidence="5" id="KW-1185">Reference proteome</keyword>
<feature type="domain" description="Gfo/Idh/MocA-like oxidoreductase N-terminal" evidence="2">
    <location>
        <begin position="3"/>
        <end position="118"/>
    </location>
</feature>
<dbReference type="Gene3D" id="3.40.50.720">
    <property type="entry name" value="NAD(P)-binding Rossmann-like Domain"/>
    <property type="match status" value="1"/>
</dbReference>
<name>A0A1I6I3Q8_9EURY</name>
<dbReference type="EMBL" id="FOYS01000004">
    <property type="protein sequence ID" value="SFR61050.1"/>
    <property type="molecule type" value="Genomic_DNA"/>
</dbReference>
<dbReference type="AlphaFoldDB" id="A0A1I6I3Q8"/>
<dbReference type="InterPro" id="IPR036291">
    <property type="entry name" value="NAD(P)-bd_dom_sf"/>
</dbReference>
<evidence type="ECO:0000256" key="1">
    <source>
        <dbReference type="ARBA" id="ARBA00023002"/>
    </source>
</evidence>
<dbReference type="Pfam" id="PF22725">
    <property type="entry name" value="GFO_IDH_MocA_C3"/>
    <property type="match status" value="1"/>
</dbReference>
<dbReference type="GO" id="GO:0016491">
    <property type="term" value="F:oxidoreductase activity"/>
    <property type="evidence" value="ECO:0007669"/>
    <property type="project" value="UniProtKB-KW"/>
</dbReference>
<reference evidence="5" key="1">
    <citation type="submission" date="2016-10" db="EMBL/GenBank/DDBJ databases">
        <authorList>
            <person name="Varghese N."/>
            <person name="Submissions S."/>
        </authorList>
    </citation>
    <scope>NUCLEOTIDE SEQUENCE [LARGE SCALE GENOMIC DNA]</scope>
    <source>
        <strain evidence="5">CGMCC 1.8711</strain>
    </source>
</reference>
<organism evidence="4 5">
    <name type="scientific">Halogeometricum limi</name>
    <dbReference type="NCBI Taxonomy" id="555875"/>
    <lineage>
        <taxon>Archaea</taxon>
        <taxon>Methanobacteriati</taxon>
        <taxon>Methanobacteriota</taxon>
        <taxon>Stenosarchaea group</taxon>
        <taxon>Halobacteria</taxon>
        <taxon>Halobacteriales</taxon>
        <taxon>Haloferacaceae</taxon>
        <taxon>Halogeometricum</taxon>
    </lineage>
</organism>
<dbReference type="STRING" id="555875.SAMN04488124_2746"/>
<evidence type="ECO:0000259" key="3">
    <source>
        <dbReference type="Pfam" id="PF22725"/>
    </source>
</evidence>
<evidence type="ECO:0000313" key="4">
    <source>
        <dbReference type="EMBL" id="SFR61050.1"/>
    </source>
</evidence>
<sequence length="326" mass="36552">MYNAAIVGCGVVGGRLAESFSEHPETTVWGVCDLVESKAESFAAEYDARAFTDYREMIRSDEVDVVYVGVPPTVHREVVTFALEHDRHTICEKPIAEDAAEGARMVALERETDRETAVNLPFRYTPGFVEMRERVEAGEIGAPKRVTLDFRFPQWPREWQDVAWLRSREQGGPIREVGTHFLFGVQELFGPIERVNATVSYSGPDAYEDSVVGYFEVDGVHGTIDLLCDHEQDEENSITVVGTESELTLVEWYRLLENREQDDEAVLNEDREQTTLTLVDEFVTAMDGGDAELVSFAEATRVQRVVDAVFDSAGGTVEIRADSRVE</sequence>
<dbReference type="RefSeq" id="WP_089881939.1">
    <property type="nucleotide sequence ID" value="NZ_FOYS01000004.1"/>
</dbReference>
<evidence type="ECO:0000259" key="2">
    <source>
        <dbReference type="Pfam" id="PF01408"/>
    </source>
</evidence>
<dbReference type="InterPro" id="IPR000683">
    <property type="entry name" value="Gfo/Idh/MocA-like_OxRdtase_N"/>
</dbReference>